<name>A0A428Q837_9HYPO</name>
<protein>
    <recommendedName>
        <fullName evidence="1">F-box domain-containing protein</fullName>
    </recommendedName>
</protein>
<dbReference type="SUPFAM" id="SSF81383">
    <property type="entry name" value="F-box domain"/>
    <property type="match status" value="1"/>
</dbReference>
<dbReference type="STRING" id="1325734.A0A428Q837"/>
<keyword evidence="3" id="KW-1185">Reference proteome</keyword>
<organism evidence="2 3">
    <name type="scientific">Fusarium duplospermum</name>
    <dbReference type="NCBI Taxonomy" id="1325734"/>
    <lineage>
        <taxon>Eukaryota</taxon>
        <taxon>Fungi</taxon>
        <taxon>Dikarya</taxon>
        <taxon>Ascomycota</taxon>
        <taxon>Pezizomycotina</taxon>
        <taxon>Sordariomycetes</taxon>
        <taxon>Hypocreomycetidae</taxon>
        <taxon>Hypocreales</taxon>
        <taxon>Nectriaceae</taxon>
        <taxon>Fusarium</taxon>
        <taxon>Fusarium solani species complex</taxon>
    </lineage>
</organism>
<dbReference type="Pfam" id="PF00646">
    <property type="entry name" value="F-box"/>
    <property type="match status" value="1"/>
</dbReference>
<gene>
    <name evidence="2" type="ORF">CEP54_006198</name>
</gene>
<evidence type="ECO:0000259" key="1">
    <source>
        <dbReference type="PROSITE" id="PS50181"/>
    </source>
</evidence>
<sequence length="320" mass="36284">MGQQFSVHRYRHLSFDKDPVSTLDENLPPFPRIARKRRPPEVSAGSLDRLPTELLHQTLTHLDIRSLINFRLTNRRTSEIVDYHPQFKAISAHARNALRGILAIGTGRWITCAALYETLCTSQCDFCGCQGGYIYLITCKRVCFKCLSLCRFCHPLPLDTAASAFSLDVSILRTLPHMTALPGTYAPSEMITKPIILVDFDSAKVAGTQFHGGYKQMVYHEGLRCLDRLVLLGIERGFIAEEARSASFAAASRVPWFNKKTRKFEDLSFCDECLQHPEESDGRARSSWRVQYTEASLVKHKRTCGFQGLRLRSGTLIQRR</sequence>
<accession>A0A428Q837</accession>
<dbReference type="Proteomes" id="UP000288168">
    <property type="component" value="Unassembled WGS sequence"/>
</dbReference>
<proteinExistence type="predicted"/>
<dbReference type="InterPro" id="IPR036047">
    <property type="entry name" value="F-box-like_dom_sf"/>
</dbReference>
<comment type="caution">
    <text evidence="2">The sequence shown here is derived from an EMBL/GenBank/DDBJ whole genome shotgun (WGS) entry which is preliminary data.</text>
</comment>
<evidence type="ECO:0000313" key="3">
    <source>
        <dbReference type="Proteomes" id="UP000288168"/>
    </source>
</evidence>
<dbReference type="OrthoDB" id="2687876at2759"/>
<feature type="domain" description="F-box" evidence="1">
    <location>
        <begin position="44"/>
        <end position="90"/>
    </location>
</feature>
<reference evidence="2 3" key="1">
    <citation type="submission" date="2017-06" db="EMBL/GenBank/DDBJ databases">
        <title>Comparative genomic analysis of Ambrosia Fusariam Clade fungi.</title>
        <authorList>
            <person name="Stajich J.E."/>
            <person name="Carrillo J."/>
            <person name="Kijimoto T."/>
            <person name="Eskalen A."/>
            <person name="O'Donnell K."/>
            <person name="Kasson M."/>
        </authorList>
    </citation>
    <scope>NUCLEOTIDE SEQUENCE [LARGE SCALE GENOMIC DNA]</scope>
    <source>
        <strain evidence="2 3">NRRL62584</strain>
    </source>
</reference>
<dbReference type="InterPro" id="IPR001810">
    <property type="entry name" value="F-box_dom"/>
</dbReference>
<dbReference type="EMBL" id="NKCI01000051">
    <property type="protein sequence ID" value="RSL61466.1"/>
    <property type="molecule type" value="Genomic_DNA"/>
</dbReference>
<dbReference type="AlphaFoldDB" id="A0A428Q837"/>
<evidence type="ECO:0000313" key="2">
    <source>
        <dbReference type="EMBL" id="RSL61466.1"/>
    </source>
</evidence>
<dbReference type="PROSITE" id="PS50181">
    <property type="entry name" value="FBOX"/>
    <property type="match status" value="1"/>
</dbReference>